<feature type="transmembrane region" description="Helical" evidence="2">
    <location>
        <begin position="131"/>
        <end position="153"/>
    </location>
</feature>
<dbReference type="AlphaFoldDB" id="A0A846XZ52"/>
<evidence type="ECO:0000313" key="4">
    <source>
        <dbReference type="Proteomes" id="UP000565711"/>
    </source>
</evidence>
<feature type="transmembrane region" description="Helical" evidence="2">
    <location>
        <begin position="438"/>
        <end position="460"/>
    </location>
</feature>
<keyword evidence="2" id="KW-1133">Transmembrane helix</keyword>
<feature type="compositionally biased region" description="Low complexity" evidence="1">
    <location>
        <begin position="55"/>
        <end position="90"/>
    </location>
</feature>
<evidence type="ECO:0000256" key="2">
    <source>
        <dbReference type="SAM" id="Phobius"/>
    </source>
</evidence>
<feature type="transmembrane region" description="Helical" evidence="2">
    <location>
        <begin position="197"/>
        <end position="227"/>
    </location>
</feature>
<dbReference type="RefSeq" id="WP_084474739.1">
    <property type="nucleotide sequence ID" value="NZ_JAAXOP010000005.1"/>
</dbReference>
<feature type="region of interest" description="Disordered" evidence="1">
    <location>
        <begin position="1"/>
        <end position="122"/>
    </location>
</feature>
<dbReference type="EMBL" id="JAAXOP010000005">
    <property type="protein sequence ID" value="NKY50964.1"/>
    <property type="molecule type" value="Genomic_DNA"/>
</dbReference>
<feature type="transmembrane region" description="Helical" evidence="2">
    <location>
        <begin position="363"/>
        <end position="387"/>
    </location>
</feature>
<sequence length="594" mass="61250">MPETTPPDDTAGPSTSSKSVDSAGRALPADSVPATAAVEPVAASDRDEPVEVLVGASPGAAPADGAATAAGNEAPASPGSRSPVGVSGAGRATGDQLSAGSGTPPYGPAGRAQHFTGPLAPVPSPPPRWRLVAYPAGALPAAGISGVVAAATVPVDRPGIGWLLAGFAVTAAVATVHRRAVRRNTSAPERAVHRGRWWAAAALALLAVGTFRAAGWLFVLCLIAAAVCGSLAVVSRPSARGILHDAIAVPLASVGVPAWVFAAQSRTRGGAGTRQWRLAVSVAATLALLAVFVPLLAGADATFAAVVDELVPPMDSGTVTGWIVVFALVGIGTLATLYVLAGPPAPAADRDGSAKRPLARLEWALPVGALTLLFAAFVGAQLVALFGGDDYVQRTAGLTYADYARSGFWQLAAVTLLTLAVILPVLHRAARDTAADRLWLRVLLCTISGLTLVIIASALGRMWTYQQAYGFTVLRLLVGTCELWLGVVYLLVIAAVLRLDTAWLPRTTIATAVAALLTLAASNPEALVASKNIDRLQHGKELDTRYLAGLSADIIPVLDRLPEPMRSDLRRRIAQDLDGETWNGWNLSRTRAGE</sequence>
<gene>
    <name evidence="3" type="ORF">HGA08_12140</name>
</gene>
<comment type="caution">
    <text evidence="3">The sequence shown here is derived from an EMBL/GenBank/DDBJ whole genome shotgun (WGS) entry which is preliminary data.</text>
</comment>
<evidence type="ECO:0000313" key="3">
    <source>
        <dbReference type="EMBL" id="NKY50964.1"/>
    </source>
</evidence>
<organism evidence="3 4">
    <name type="scientific">Nocardia vermiculata</name>
    <dbReference type="NCBI Taxonomy" id="257274"/>
    <lineage>
        <taxon>Bacteria</taxon>
        <taxon>Bacillati</taxon>
        <taxon>Actinomycetota</taxon>
        <taxon>Actinomycetes</taxon>
        <taxon>Mycobacteriales</taxon>
        <taxon>Nocardiaceae</taxon>
        <taxon>Nocardia</taxon>
    </lineage>
</organism>
<feature type="transmembrane region" description="Helical" evidence="2">
    <location>
        <begin position="159"/>
        <end position="176"/>
    </location>
</feature>
<protein>
    <submittedName>
        <fullName evidence="3">DUF4173 domain-containing protein</fullName>
    </submittedName>
</protein>
<feature type="transmembrane region" description="Helical" evidence="2">
    <location>
        <begin position="247"/>
        <end position="264"/>
    </location>
</feature>
<feature type="transmembrane region" description="Helical" evidence="2">
    <location>
        <begin position="276"/>
        <end position="299"/>
    </location>
</feature>
<feature type="compositionally biased region" description="Low complexity" evidence="1">
    <location>
        <begin position="32"/>
        <end position="43"/>
    </location>
</feature>
<feature type="transmembrane region" description="Helical" evidence="2">
    <location>
        <begin position="407"/>
        <end position="426"/>
    </location>
</feature>
<keyword evidence="4" id="KW-1185">Reference proteome</keyword>
<reference evidence="3 4" key="1">
    <citation type="submission" date="2020-04" db="EMBL/GenBank/DDBJ databases">
        <title>MicrobeNet Type strains.</title>
        <authorList>
            <person name="Nicholson A.C."/>
        </authorList>
    </citation>
    <scope>NUCLEOTIDE SEQUENCE [LARGE SCALE GENOMIC DNA]</scope>
    <source>
        <strain evidence="3 4">JCM 12354</strain>
    </source>
</reference>
<feature type="transmembrane region" description="Helical" evidence="2">
    <location>
        <begin position="319"/>
        <end position="342"/>
    </location>
</feature>
<evidence type="ECO:0000256" key="1">
    <source>
        <dbReference type="SAM" id="MobiDB-lite"/>
    </source>
</evidence>
<keyword evidence="2" id="KW-0472">Membrane</keyword>
<dbReference type="InterPro" id="IPR025291">
    <property type="entry name" value="DUF4153"/>
</dbReference>
<proteinExistence type="predicted"/>
<feature type="transmembrane region" description="Helical" evidence="2">
    <location>
        <begin position="472"/>
        <end position="497"/>
    </location>
</feature>
<accession>A0A846XZ52</accession>
<dbReference type="Pfam" id="PF13687">
    <property type="entry name" value="DUF4153"/>
    <property type="match status" value="1"/>
</dbReference>
<name>A0A846XZ52_9NOCA</name>
<keyword evidence="2" id="KW-0812">Transmembrane</keyword>
<dbReference type="Proteomes" id="UP000565711">
    <property type="component" value="Unassembled WGS sequence"/>
</dbReference>